<comment type="cofactor">
    <cofactor evidence="1">
        <name>Fe cation</name>
        <dbReference type="ChEBI" id="CHEBI:24875"/>
    </cofactor>
</comment>
<dbReference type="InterPro" id="IPR008775">
    <property type="entry name" value="Phytyl_CoA_dOase-like"/>
</dbReference>
<dbReference type="AlphaFoldDB" id="A0AA35RD69"/>
<proteinExistence type="predicted"/>
<dbReference type="Gene3D" id="2.60.120.200">
    <property type="match status" value="1"/>
</dbReference>
<evidence type="ECO:0000313" key="2">
    <source>
        <dbReference type="EMBL" id="CAI8009314.1"/>
    </source>
</evidence>
<reference evidence="2" key="1">
    <citation type="submission" date="2023-03" db="EMBL/GenBank/DDBJ databases">
        <authorList>
            <person name="Steffen K."/>
            <person name="Cardenas P."/>
        </authorList>
    </citation>
    <scope>NUCLEOTIDE SEQUENCE</scope>
</reference>
<dbReference type="PANTHER" id="PTHR20883:SF46">
    <property type="entry name" value="PHYTANOYL-COA HYDROXYLASE"/>
    <property type="match status" value="1"/>
</dbReference>
<dbReference type="Gene3D" id="2.60.120.620">
    <property type="entry name" value="q2cbj1_9rhob like domain"/>
    <property type="match status" value="2"/>
</dbReference>
<accession>A0AA35RD69</accession>
<dbReference type="SUPFAM" id="SSF49899">
    <property type="entry name" value="Concanavalin A-like lectins/glucanases"/>
    <property type="match status" value="1"/>
</dbReference>
<dbReference type="SUPFAM" id="SSF51197">
    <property type="entry name" value="Clavaminate synthase-like"/>
    <property type="match status" value="2"/>
</dbReference>
<gene>
    <name evidence="2" type="ORF">GBAR_LOCUS6280</name>
</gene>
<evidence type="ECO:0000313" key="3">
    <source>
        <dbReference type="Proteomes" id="UP001174909"/>
    </source>
</evidence>
<evidence type="ECO:0000256" key="1">
    <source>
        <dbReference type="ARBA" id="ARBA00001962"/>
    </source>
</evidence>
<dbReference type="EMBL" id="CASHTH010000944">
    <property type="protein sequence ID" value="CAI8009314.1"/>
    <property type="molecule type" value="Genomic_DNA"/>
</dbReference>
<protein>
    <recommendedName>
        <fullName evidence="4">Phytanoyl-CoA dioxygenase family protein</fullName>
    </recommendedName>
</protein>
<dbReference type="Proteomes" id="UP001174909">
    <property type="component" value="Unassembled WGS sequence"/>
</dbReference>
<comment type="caution">
    <text evidence="2">The sequence shown here is derived from an EMBL/GenBank/DDBJ whole genome shotgun (WGS) entry which is preliminary data.</text>
</comment>
<name>A0AA35RD69_GEOBA</name>
<keyword evidence="3" id="KW-1185">Reference proteome</keyword>
<sequence>MKVEKPKEKYDQLIADGYCVVERVLREDMLERLRTVTSELLDAQTEDARAAYRSSGSMISVYTHSLFAELVVYPRTLQAMEALGFLRPKWSSGYVISKPPQSPPLFWHQDWWGWNDPCSYTALPQQLFLMYYLVDTVPYNGCLRVIKGSHLNRHPLHDILPSAHGEALQRVDDTDHPAYQHFPDEVDIPVKAGDLVIGDSRLLHASHGISSAKIDFGDCVGMWLFDEGNGNKAEDSSGTGNDGTIEGIYLATGQHGQWGAFFGGIIDDVTIFNVALSDGDIETIMNDGLKTAADIEPSEGHEPNRFSAEYDSYLESLIAHPQMLELARKVLGDNIRYDHCVSLNRPGGNGGIGWHSHGYSDDDPSLGFVRIFFYVNGFEPDDGGLKAVPGSNLYRDAKIHGRTDDALREEWLAGKTHPETGQPLEIEALSAPPGTVALMWTHAAHAVSARKPDSDTRWTVVYAYRNPGKPSGARWITPEFEGKPIPGAEGLMSLY</sequence>
<evidence type="ECO:0008006" key="4">
    <source>
        <dbReference type="Google" id="ProtNLM"/>
    </source>
</evidence>
<organism evidence="2 3">
    <name type="scientific">Geodia barretti</name>
    <name type="common">Barrett's horny sponge</name>
    <dbReference type="NCBI Taxonomy" id="519541"/>
    <lineage>
        <taxon>Eukaryota</taxon>
        <taxon>Metazoa</taxon>
        <taxon>Porifera</taxon>
        <taxon>Demospongiae</taxon>
        <taxon>Heteroscleromorpha</taxon>
        <taxon>Tetractinellida</taxon>
        <taxon>Astrophorina</taxon>
        <taxon>Geodiidae</taxon>
        <taxon>Geodia</taxon>
    </lineage>
</organism>
<dbReference type="Pfam" id="PF05721">
    <property type="entry name" value="PhyH"/>
    <property type="match status" value="2"/>
</dbReference>
<dbReference type="PANTHER" id="PTHR20883">
    <property type="entry name" value="PHYTANOYL-COA DIOXYGENASE DOMAIN CONTAINING 1"/>
    <property type="match status" value="1"/>
</dbReference>
<dbReference type="InterPro" id="IPR013320">
    <property type="entry name" value="ConA-like_dom_sf"/>
</dbReference>